<accession>A0A8J5JV35</accession>
<keyword evidence="3" id="KW-1185">Reference proteome</keyword>
<feature type="compositionally biased region" description="Low complexity" evidence="1">
    <location>
        <begin position="109"/>
        <end position="125"/>
    </location>
</feature>
<proteinExistence type="predicted"/>
<protein>
    <submittedName>
        <fullName evidence="2">Putative salivary glue protein Sgs-3-like</fullName>
    </submittedName>
</protein>
<dbReference type="AlphaFoldDB" id="A0A8J5JV35"/>
<dbReference type="Proteomes" id="UP000747542">
    <property type="component" value="Unassembled WGS sequence"/>
</dbReference>
<comment type="caution">
    <text evidence="2">The sequence shown here is derived from an EMBL/GenBank/DDBJ whole genome shotgun (WGS) entry which is preliminary data.</text>
</comment>
<evidence type="ECO:0000256" key="1">
    <source>
        <dbReference type="SAM" id="MobiDB-lite"/>
    </source>
</evidence>
<gene>
    <name evidence="2" type="primary">Sgs3-L</name>
    <name evidence="2" type="ORF">Hamer_G024674</name>
</gene>
<organism evidence="2 3">
    <name type="scientific">Homarus americanus</name>
    <name type="common">American lobster</name>
    <dbReference type="NCBI Taxonomy" id="6706"/>
    <lineage>
        <taxon>Eukaryota</taxon>
        <taxon>Metazoa</taxon>
        <taxon>Ecdysozoa</taxon>
        <taxon>Arthropoda</taxon>
        <taxon>Crustacea</taxon>
        <taxon>Multicrustacea</taxon>
        <taxon>Malacostraca</taxon>
        <taxon>Eumalacostraca</taxon>
        <taxon>Eucarida</taxon>
        <taxon>Decapoda</taxon>
        <taxon>Pleocyemata</taxon>
        <taxon>Astacidea</taxon>
        <taxon>Nephropoidea</taxon>
        <taxon>Nephropidae</taxon>
        <taxon>Homarus</taxon>
    </lineage>
</organism>
<dbReference type="EMBL" id="JAHLQT010032628">
    <property type="protein sequence ID" value="KAG7159714.1"/>
    <property type="molecule type" value="Genomic_DNA"/>
</dbReference>
<evidence type="ECO:0000313" key="2">
    <source>
        <dbReference type="EMBL" id="KAG7159714.1"/>
    </source>
</evidence>
<reference evidence="2" key="1">
    <citation type="journal article" date="2021" name="Sci. Adv.">
        <title>The American lobster genome reveals insights on longevity, neural, and immune adaptations.</title>
        <authorList>
            <person name="Polinski J.M."/>
            <person name="Zimin A.V."/>
            <person name="Clark K.F."/>
            <person name="Kohn A.B."/>
            <person name="Sadowski N."/>
            <person name="Timp W."/>
            <person name="Ptitsyn A."/>
            <person name="Khanna P."/>
            <person name="Romanova D.Y."/>
            <person name="Williams P."/>
            <person name="Greenwood S.J."/>
            <person name="Moroz L.L."/>
            <person name="Walt D.R."/>
            <person name="Bodnar A.G."/>
        </authorList>
    </citation>
    <scope>NUCLEOTIDE SEQUENCE</scope>
    <source>
        <strain evidence="2">GMGI-L3</strain>
    </source>
</reference>
<evidence type="ECO:0000313" key="3">
    <source>
        <dbReference type="Proteomes" id="UP000747542"/>
    </source>
</evidence>
<name>A0A8J5JV35_HOMAM</name>
<sequence>MVNLRLQGQFILTYSSSFCNPSFAQMTSSTPLSTNKMGLHYANITPLTPYTLTLPTPSDSLHPTGTTPYRTLHPRLDTHTLRLTDTPTPSDIHPDTPYTLRLPTPCDSLHPQTPYTLTLPTPSDSLHPDTPYTLRLPTP</sequence>
<feature type="region of interest" description="Disordered" evidence="1">
    <location>
        <begin position="81"/>
        <end position="139"/>
    </location>
</feature>